<evidence type="ECO:0000313" key="1">
    <source>
        <dbReference type="EMBL" id="ARQ70185.1"/>
    </source>
</evidence>
<accession>A0A1W7CZM1</accession>
<sequence>MVVDLFDVTGNRLIECKRSVTRQSIHAAVAQLLDHRRFLAPTPLLVVLVPGRPRDDLVNLCSSLMIEVVWPDEEGGFMSSFD</sequence>
<reference evidence="1 2" key="1">
    <citation type="submission" date="2017-05" db="EMBL/GenBank/DDBJ databases">
        <title>Complete genome sequence of Streptomyces sp. SCSIO 03032 revealed the diverse biosynthetic pathways for its bioactive secondary metabolites.</title>
        <authorList>
            <person name="Ma L."/>
            <person name="Zhu Y."/>
            <person name="Zhang W."/>
            <person name="Zhang G."/>
            <person name="Tian X."/>
            <person name="Zhang S."/>
            <person name="Zhang C."/>
        </authorList>
    </citation>
    <scope>NUCLEOTIDE SEQUENCE [LARGE SCALE GENOMIC DNA]</scope>
    <source>
        <strain evidence="1 2">SCSIO 03032</strain>
    </source>
</reference>
<name>A0A1W7CZM1_9ACTN</name>
<dbReference type="EMBL" id="CP021121">
    <property type="protein sequence ID" value="ARQ70185.1"/>
    <property type="molecule type" value="Genomic_DNA"/>
</dbReference>
<gene>
    <name evidence="1" type="ORF">CAG99_16210</name>
</gene>
<keyword evidence="2" id="KW-1185">Reference proteome</keyword>
<dbReference type="KEGG" id="smao:CAG99_16210"/>
<dbReference type="Proteomes" id="UP000194218">
    <property type="component" value="Chromosome"/>
</dbReference>
<dbReference type="AlphaFoldDB" id="A0A1W7CZM1"/>
<evidence type="ECO:0008006" key="3">
    <source>
        <dbReference type="Google" id="ProtNLM"/>
    </source>
</evidence>
<proteinExistence type="predicted"/>
<organism evidence="1 2">
    <name type="scientific">Streptomyces marincola</name>
    <dbReference type="NCBI Taxonomy" id="2878388"/>
    <lineage>
        <taxon>Bacteria</taxon>
        <taxon>Bacillati</taxon>
        <taxon>Actinomycetota</taxon>
        <taxon>Actinomycetes</taxon>
        <taxon>Kitasatosporales</taxon>
        <taxon>Streptomycetaceae</taxon>
        <taxon>Streptomyces</taxon>
    </lineage>
</organism>
<evidence type="ECO:0000313" key="2">
    <source>
        <dbReference type="Proteomes" id="UP000194218"/>
    </source>
</evidence>
<protein>
    <recommendedName>
        <fullName evidence="3">Restriction endonuclease</fullName>
    </recommendedName>
</protein>